<dbReference type="PANTHER" id="PTHR23279:SF36">
    <property type="entry name" value="DEFECTIVE PROBOSCIS EXTENSION RESPONSE 9, ISOFORM A"/>
    <property type="match status" value="1"/>
</dbReference>
<dbReference type="SMART" id="SM00409">
    <property type="entry name" value="IG"/>
    <property type="match status" value="2"/>
</dbReference>
<name>A0A5K3EM71_MESCO</name>
<dbReference type="Gene3D" id="2.60.40.10">
    <property type="entry name" value="Immunoglobulins"/>
    <property type="match status" value="1"/>
</dbReference>
<dbReference type="InterPro" id="IPR007110">
    <property type="entry name" value="Ig-like_dom"/>
</dbReference>
<sequence length="449" mass="51146">MLVAYLQVLLWIQCLSWGNKKSKDNYGNKLATDKFLFSQLPEKRGLDMSGPLESLQGPKKFRTSLSPVECILPTGNSPCLLKPQLKKQLTQTVLSESLSDREYNVKLKADEGSIVYLPCNTRKELHNETIIWDHNMSTIAVMGTLFTMDPRIDVASMPDNRFHKCPSYQSSPRGLISSPLIREDVIEAWELVIDGVQMKDSGDYSCRLTGDHSQSLHYHLFVQQSKPPDRVSAKRIVKIDAPRFARRQSQVTFTCSMQATHDESPGVIIDWFHAPIGHRGAHAQRLIETQFWNNVSVYKEIQGDSKKGLRLGAVVQIYSCDFQHSAVYECQAHHIRLKEKSQLYDSQSVEFTVLPRWHYQSYIKSWGFCRERPVHSSSVNDGSAQALSRVVLSDSPTEKHGEVRNDRGWFKSFSPRDQARFTMPFQTTSTATSPHLNIFSIMPILLAHF</sequence>
<evidence type="ECO:0000259" key="2">
    <source>
        <dbReference type="PROSITE" id="PS50835"/>
    </source>
</evidence>
<dbReference type="PANTHER" id="PTHR23279">
    <property type="entry name" value="DEFECTIVE PROBOSCIS EXTENSION RESPONSE DPR -RELATED"/>
    <property type="match status" value="1"/>
</dbReference>
<protein>
    <submittedName>
        <fullName evidence="3">Ig-like domain-containing protein</fullName>
    </submittedName>
</protein>
<accession>A0A5K3EM71</accession>
<reference evidence="3" key="1">
    <citation type="submission" date="2019-11" db="UniProtKB">
        <authorList>
            <consortium name="WormBaseParasite"/>
        </authorList>
    </citation>
    <scope>IDENTIFICATION</scope>
</reference>
<dbReference type="GO" id="GO:0050808">
    <property type="term" value="P:synapse organization"/>
    <property type="evidence" value="ECO:0007669"/>
    <property type="project" value="TreeGrafter"/>
</dbReference>
<keyword evidence="1" id="KW-0732">Signal</keyword>
<dbReference type="InterPro" id="IPR037448">
    <property type="entry name" value="Zig-8"/>
</dbReference>
<evidence type="ECO:0000256" key="1">
    <source>
        <dbReference type="SAM" id="SignalP"/>
    </source>
</evidence>
<dbReference type="SUPFAM" id="SSF48726">
    <property type="entry name" value="Immunoglobulin"/>
    <property type="match status" value="2"/>
</dbReference>
<dbReference type="AlphaFoldDB" id="A0A5K3EM71"/>
<feature type="signal peptide" evidence="1">
    <location>
        <begin position="1"/>
        <end position="18"/>
    </location>
</feature>
<dbReference type="InterPro" id="IPR036179">
    <property type="entry name" value="Ig-like_dom_sf"/>
</dbReference>
<dbReference type="PROSITE" id="PS50835">
    <property type="entry name" value="IG_LIKE"/>
    <property type="match status" value="2"/>
</dbReference>
<proteinExistence type="predicted"/>
<dbReference type="InterPro" id="IPR013783">
    <property type="entry name" value="Ig-like_fold"/>
</dbReference>
<feature type="domain" description="Ig-like" evidence="2">
    <location>
        <begin position="228"/>
        <end position="350"/>
    </location>
</feature>
<feature type="domain" description="Ig-like" evidence="2">
    <location>
        <begin position="83"/>
        <end position="217"/>
    </location>
</feature>
<feature type="chain" id="PRO_5024272793" evidence="1">
    <location>
        <begin position="19"/>
        <end position="449"/>
    </location>
</feature>
<dbReference type="WBParaSite" id="MCU_001636-RA">
    <property type="protein sequence ID" value="MCU_001636-RA"/>
    <property type="gene ID" value="MCU_001636"/>
</dbReference>
<dbReference type="InterPro" id="IPR003599">
    <property type="entry name" value="Ig_sub"/>
</dbReference>
<organism evidence="3">
    <name type="scientific">Mesocestoides corti</name>
    <name type="common">Flatworm</name>
    <dbReference type="NCBI Taxonomy" id="53468"/>
    <lineage>
        <taxon>Eukaryota</taxon>
        <taxon>Metazoa</taxon>
        <taxon>Spiralia</taxon>
        <taxon>Lophotrochozoa</taxon>
        <taxon>Platyhelminthes</taxon>
        <taxon>Cestoda</taxon>
        <taxon>Eucestoda</taxon>
        <taxon>Cyclophyllidea</taxon>
        <taxon>Mesocestoididae</taxon>
        <taxon>Mesocestoides</taxon>
    </lineage>
</organism>
<dbReference type="GO" id="GO:0032589">
    <property type="term" value="C:neuron projection membrane"/>
    <property type="evidence" value="ECO:0007669"/>
    <property type="project" value="TreeGrafter"/>
</dbReference>
<evidence type="ECO:0000313" key="3">
    <source>
        <dbReference type="WBParaSite" id="MCU_001636-RA"/>
    </source>
</evidence>